<reference evidence="1 2" key="1">
    <citation type="submission" date="2021-06" db="EMBL/GenBank/DDBJ databases">
        <authorList>
            <person name="Kallberg Y."/>
            <person name="Tangrot J."/>
            <person name="Rosling A."/>
        </authorList>
    </citation>
    <scope>NUCLEOTIDE SEQUENCE [LARGE SCALE GENOMIC DNA]</scope>
    <source>
        <strain evidence="1 2">120-4 pot B 10/14</strain>
    </source>
</reference>
<sequence length="151" mass="17639">KNLQKSFERDYQQRKLRFNAITDNSAPTNLEEEGEFSQLKENVTIKVLVSTSAKMDNRKGPGQILKRGWNINTEQKLCQQSQKRQLDSVATLKMETLFKCLGGYKVNSCQERQLALGAERHWNYEYKRRWIDSIPCNRTPKGNSHRTFLVD</sequence>
<name>A0ABN7WIL1_GIGMA</name>
<gene>
    <name evidence="1" type="ORF">GMARGA_LOCUS31473</name>
</gene>
<accession>A0ABN7WIL1</accession>
<evidence type="ECO:0000313" key="2">
    <source>
        <dbReference type="Proteomes" id="UP000789901"/>
    </source>
</evidence>
<keyword evidence="2" id="KW-1185">Reference proteome</keyword>
<organism evidence="1 2">
    <name type="scientific">Gigaspora margarita</name>
    <dbReference type="NCBI Taxonomy" id="4874"/>
    <lineage>
        <taxon>Eukaryota</taxon>
        <taxon>Fungi</taxon>
        <taxon>Fungi incertae sedis</taxon>
        <taxon>Mucoromycota</taxon>
        <taxon>Glomeromycotina</taxon>
        <taxon>Glomeromycetes</taxon>
        <taxon>Diversisporales</taxon>
        <taxon>Gigasporaceae</taxon>
        <taxon>Gigaspora</taxon>
    </lineage>
</organism>
<protein>
    <submittedName>
        <fullName evidence="1">33233_t:CDS:1</fullName>
    </submittedName>
</protein>
<comment type="caution">
    <text evidence="1">The sequence shown here is derived from an EMBL/GenBank/DDBJ whole genome shotgun (WGS) entry which is preliminary data.</text>
</comment>
<evidence type="ECO:0000313" key="1">
    <source>
        <dbReference type="EMBL" id="CAG8833283.1"/>
    </source>
</evidence>
<feature type="non-terminal residue" evidence="1">
    <location>
        <position position="1"/>
    </location>
</feature>
<dbReference type="EMBL" id="CAJVQB010047044">
    <property type="protein sequence ID" value="CAG8833283.1"/>
    <property type="molecule type" value="Genomic_DNA"/>
</dbReference>
<dbReference type="Proteomes" id="UP000789901">
    <property type="component" value="Unassembled WGS sequence"/>
</dbReference>
<proteinExistence type="predicted"/>